<gene>
    <name evidence="1" type="primary">OSJNBb0111K12.18</name>
</gene>
<sequence length="38" mass="3824">MGGIGRRPAAAPSPLPDLAGGEAADFLLDVLIDFGDDL</sequence>
<proteinExistence type="predicted"/>
<protein>
    <submittedName>
        <fullName evidence="1">Uncharacterized protein OSJNBb0111K12.18</fullName>
    </submittedName>
</protein>
<evidence type="ECO:0000313" key="1">
    <source>
        <dbReference type="EMBL" id="AAS79746.1"/>
    </source>
</evidence>
<dbReference type="EMBL" id="AC121366">
    <property type="protein sequence ID" value="AAS79746.1"/>
    <property type="molecule type" value="Genomic_DNA"/>
</dbReference>
<reference evidence="1" key="1">
    <citation type="submission" date="2004-04" db="EMBL/GenBank/DDBJ databases">
        <title>Oryza sativa BAC OSJNBb0111K12 genomic sequence.</title>
        <authorList>
            <person name="Chow T.-Y."/>
            <person name="Hsing Y.-I.C."/>
            <person name="Chen C.-S."/>
            <person name="Chen H.-H."/>
            <person name="Liu S.-M."/>
            <person name="Chao Y.-T."/>
            <person name="Lee P.-F."/>
            <person name="Chang S.-J."/>
            <person name="Chen H.-C."/>
            <person name="Chen S.-K."/>
            <person name="Chen T.-R."/>
            <person name="Chen Y.-L."/>
            <person name="Cheng C.-H."/>
            <person name="Chung C.-I."/>
            <person name="Han S.-Y."/>
            <person name="Hsiao S.-H."/>
            <person name="Hsiung J.-N."/>
            <person name="Hsu C.-H."/>
            <person name="Kau P.-I."/>
            <person name="Lee M.-C."/>
            <person name="Leu H.-L."/>
            <person name="Li Y.-F."/>
            <person name="Lin S.-J."/>
            <person name="Lin Y.-C."/>
            <person name="Wu S.-W."/>
            <person name="Yu C.-Y."/>
            <person name="Yu S.-W."/>
            <person name="Wu H.-P."/>
            <person name="Shaw J.-F."/>
        </authorList>
    </citation>
    <scope>NUCLEOTIDE SEQUENCE</scope>
</reference>
<dbReference type="AlphaFoldDB" id="Q75IS3"/>
<organism evidence="1">
    <name type="scientific">Oryza sativa subsp. japonica</name>
    <name type="common">Rice</name>
    <dbReference type="NCBI Taxonomy" id="39947"/>
    <lineage>
        <taxon>Eukaryota</taxon>
        <taxon>Viridiplantae</taxon>
        <taxon>Streptophyta</taxon>
        <taxon>Embryophyta</taxon>
        <taxon>Tracheophyta</taxon>
        <taxon>Spermatophyta</taxon>
        <taxon>Magnoliopsida</taxon>
        <taxon>Liliopsida</taxon>
        <taxon>Poales</taxon>
        <taxon>Poaceae</taxon>
        <taxon>BOP clade</taxon>
        <taxon>Oryzoideae</taxon>
        <taxon>Oryzeae</taxon>
        <taxon>Oryzinae</taxon>
        <taxon>Oryza</taxon>
        <taxon>Oryza sativa</taxon>
    </lineage>
</organism>
<name>Q75IS3_ORYSJ</name>
<accession>Q75IS3</accession>